<evidence type="ECO:0000313" key="3">
    <source>
        <dbReference type="Proteomes" id="UP001501459"/>
    </source>
</evidence>
<dbReference type="SMART" id="SM00493">
    <property type="entry name" value="TOPRIM"/>
    <property type="match status" value="1"/>
</dbReference>
<comment type="caution">
    <text evidence="2">The sequence shown here is derived from an EMBL/GenBank/DDBJ whole genome shotgun (WGS) entry which is preliminary data.</text>
</comment>
<gene>
    <name evidence="2" type="ORF">GCM10008983_27830</name>
</gene>
<feature type="domain" description="Toprim" evidence="1">
    <location>
        <begin position="6"/>
        <end position="83"/>
    </location>
</feature>
<dbReference type="RefSeq" id="WP_343754288.1">
    <property type="nucleotide sequence ID" value="NZ_BAAADM010000057.1"/>
</dbReference>
<organism evidence="2 3">
    <name type="scientific">Lentibacillus halophilus</name>
    <dbReference type="NCBI Taxonomy" id="295065"/>
    <lineage>
        <taxon>Bacteria</taxon>
        <taxon>Bacillati</taxon>
        <taxon>Bacillota</taxon>
        <taxon>Bacilli</taxon>
        <taxon>Bacillales</taxon>
        <taxon>Bacillaceae</taxon>
        <taxon>Lentibacillus</taxon>
    </lineage>
</organism>
<proteinExistence type="predicted"/>
<protein>
    <submittedName>
        <fullName evidence="2">Toprim domain-containing protein</fullName>
    </submittedName>
</protein>
<evidence type="ECO:0000313" key="2">
    <source>
        <dbReference type="EMBL" id="GAA0448168.1"/>
    </source>
</evidence>
<accession>A0ABP3JBH6</accession>
<dbReference type="Proteomes" id="UP001501459">
    <property type="component" value="Unassembled WGS sequence"/>
</dbReference>
<dbReference type="InterPro" id="IPR006171">
    <property type="entry name" value="TOPRIM_dom"/>
</dbReference>
<dbReference type="PANTHER" id="PTHR39156">
    <property type="entry name" value="RIBONUCLEASE M5"/>
    <property type="match status" value="1"/>
</dbReference>
<dbReference type="EMBL" id="BAAADM010000057">
    <property type="protein sequence ID" value="GAA0448168.1"/>
    <property type="molecule type" value="Genomic_DNA"/>
</dbReference>
<reference evidence="3" key="1">
    <citation type="journal article" date="2019" name="Int. J. Syst. Evol. Microbiol.">
        <title>The Global Catalogue of Microorganisms (GCM) 10K type strain sequencing project: providing services to taxonomists for standard genome sequencing and annotation.</title>
        <authorList>
            <consortium name="The Broad Institute Genomics Platform"/>
            <consortium name="The Broad Institute Genome Sequencing Center for Infectious Disease"/>
            <person name="Wu L."/>
            <person name="Ma J."/>
        </authorList>
    </citation>
    <scope>NUCLEOTIDE SEQUENCE [LARGE SCALE GENOMIC DNA]</scope>
    <source>
        <strain evidence="3">JCM 12149</strain>
    </source>
</reference>
<evidence type="ECO:0000259" key="1">
    <source>
        <dbReference type="SMART" id="SM00493"/>
    </source>
</evidence>
<dbReference type="Gene3D" id="3.40.1360.10">
    <property type="match status" value="1"/>
</dbReference>
<name>A0ABP3JBH6_9BACI</name>
<keyword evidence="3" id="KW-1185">Reference proteome</keyword>
<sequence>MTHIREKVIIVEGLTDKLQIKKVLTDTNTDIVCTHGTLGVEKMDDLLDEHDLDNRDVYVLVDEDDSGNHIRRQLACELPHATHIHVDSEFREVAATPVRLLAEALVSADMAVDPIFLT</sequence>
<dbReference type="PANTHER" id="PTHR39156:SF2">
    <property type="entry name" value="DNA PRIMASE (BACTERIAL TYPE) AND SMALL PRIMASE-LIKE PROTEINS"/>
    <property type="match status" value="1"/>
</dbReference>
<dbReference type="Pfam" id="PF01751">
    <property type="entry name" value="Toprim"/>
    <property type="match status" value="1"/>
</dbReference>
<dbReference type="SUPFAM" id="SSF110455">
    <property type="entry name" value="Toprim domain"/>
    <property type="match status" value="1"/>
</dbReference>